<reference evidence="1" key="1">
    <citation type="submission" date="2013-12" db="EMBL/GenBank/DDBJ databases">
        <title>The Genome Sequence of Aphanomyces invadans NJM9701.</title>
        <authorList>
            <consortium name="The Broad Institute Genomics Platform"/>
            <person name="Russ C."/>
            <person name="Tyler B."/>
            <person name="van West P."/>
            <person name="Dieguez-Uribeondo J."/>
            <person name="Young S.K."/>
            <person name="Zeng Q."/>
            <person name="Gargeya S."/>
            <person name="Fitzgerald M."/>
            <person name="Abouelleil A."/>
            <person name="Alvarado L."/>
            <person name="Chapman S.B."/>
            <person name="Gainer-Dewar J."/>
            <person name="Goldberg J."/>
            <person name="Griggs A."/>
            <person name="Gujja S."/>
            <person name="Hansen M."/>
            <person name="Howarth C."/>
            <person name="Imamovic A."/>
            <person name="Ireland A."/>
            <person name="Larimer J."/>
            <person name="McCowan C."/>
            <person name="Murphy C."/>
            <person name="Pearson M."/>
            <person name="Poon T.W."/>
            <person name="Priest M."/>
            <person name="Roberts A."/>
            <person name="Saif S."/>
            <person name="Shea T."/>
            <person name="Sykes S."/>
            <person name="Wortman J."/>
            <person name="Nusbaum C."/>
            <person name="Birren B."/>
        </authorList>
    </citation>
    <scope>NUCLEOTIDE SEQUENCE [LARGE SCALE GENOMIC DNA]</scope>
    <source>
        <strain evidence="1">NJM9701</strain>
    </source>
</reference>
<dbReference type="GeneID" id="20088657"/>
<name>A0A024TMY1_9STRA</name>
<evidence type="ECO:0000313" key="1">
    <source>
        <dbReference type="EMBL" id="ETV94966.1"/>
    </source>
</evidence>
<dbReference type="RefSeq" id="XP_008876557.1">
    <property type="nucleotide sequence ID" value="XM_008878335.1"/>
</dbReference>
<dbReference type="OrthoDB" id="115273at2759"/>
<gene>
    <name evidence="1" type="ORF">H310_11607</name>
</gene>
<dbReference type="VEuPathDB" id="FungiDB:H310_11607"/>
<dbReference type="PANTHER" id="PTHR34615:SF1">
    <property type="entry name" value="PX DOMAIN-CONTAINING PROTEIN"/>
    <property type="match status" value="1"/>
</dbReference>
<dbReference type="AlphaFoldDB" id="A0A024TMY1"/>
<proteinExistence type="predicted"/>
<dbReference type="PANTHER" id="PTHR34615">
    <property type="entry name" value="PX DOMAIN-CONTAINING PROTEIN"/>
    <property type="match status" value="1"/>
</dbReference>
<sequence>MNSEDIAFALQIFKWAKRKKLKPHITSMLLEYALGLPAERPLIPAIRFDINMRDADSILSFRFNVAGVLQLTSLLGVPNAVITSCRDRVIGVEALAIMLKRLRYPITYYDLLATFGRSREQICRIFNHMINLVYNNWKDHIYCNKRIVRSRISAYAKAIFEKVPRPMELADSTCKKGSTLGTNECIV</sequence>
<dbReference type="EMBL" id="KI913983">
    <property type="protein sequence ID" value="ETV94966.1"/>
    <property type="molecule type" value="Genomic_DNA"/>
</dbReference>
<accession>A0A024TMY1</accession>
<organism evidence="1">
    <name type="scientific">Aphanomyces invadans</name>
    <dbReference type="NCBI Taxonomy" id="157072"/>
    <lineage>
        <taxon>Eukaryota</taxon>
        <taxon>Sar</taxon>
        <taxon>Stramenopiles</taxon>
        <taxon>Oomycota</taxon>
        <taxon>Saprolegniomycetes</taxon>
        <taxon>Saprolegniales</taxon>
        <taxon>Verrucalvaceae</taxon>
        <taxon>Aphanomyces</taxon>
    </lineage>
</organism>
<protein>
    <submittedName>
        <fullName evidence="1">Uncharacterized protein</fullName>
    </submittedName>
</protein>